<dbReference type="GO" id="GO:0003700">
    <property type="term" value="F:DNA-binding transcription factor activity"/>
    <property type="evidence" value="ECO:0007669"/>
    <property type="project" value="InterPro"/>
</dbReference>
<keyword evidence="3" id="KW-0805">Transcription regulation</keyword>
<comment type="caution">
    <text evidence="7">The sequence shown here is derived from an EMBL/GenBank/DDBJ whole genome shotgun (WGS) entry which is preliminary data.</text>
</comment>
<protein>
    <submittedName>
        <fullName evidence="7">MarR family transcriptional regulator</fullName>
    </submittedName>
</protein>
<evidence type="ECO:0000256" key="2">
    <source>
        <dbReference type="ARBA" id="ARBA00022490"/>
    </source>
</evidence>
<feature type="domain" description="HTH marR-type" evidence="6">
    <location>
        <begin position="8"/>
        <end position="138"/>
    </location>
</feature>
<dbReference type="AlphaFoldDB" id="A0A3L9L6S4"/>
<sequence>MNPDLRLDTQLCFALYSASRKVTSAYREPLTKMGLTYPQYLVLLVLWEQDHRTVNQLGEALMLDSGTLSPLLRRMENAGFVTRRRSEQDERSVVVSLTDAGRALEEDAAGMQEDLLDSLDMSVQERVVLHDLAQKLYRVL</sequence>
<reference evidence="7 8" key="1">
    <citation type="submission" date="2018-10" db="EMBL/GenBank/DDBJ databases">
        <title>Kocuria tytonicola, new bacteria from the preen glands of American barn owls (Tyto furcata).</title>
        <authorList>
            <person name="Braun M.S."/>
            <person name="Wang E."/>
            <person name="Zimmermann S."/>
            <person name="Boutin S."/>
            <person name="Wagner H."/>
            <person name="Wink M."/>
        </authorList>
    </citation>
    <scope>NUCLEOTIDE SEQUENCE [LARGE SCALE GENOMIC DNA]</scope>
    <source>
        <strain evidence="7 8">473</strain>
    </source>
</reference>
<organism evidence="7 8">
    <name type="scientific">Kocuria tytonicola</name>
    <dbReference type="NCBI Taxonomy" id="2055946"/>
    <lineage>
        <taxon>Bacteria</taxon>
        <taxon>Bacillati</taxon>
        <taxon>Actinomycetota</taxon>
        <taxon>Actinomycetes</taxon>
        <taxon>Micrococcales</taxon>
        <taxon>Micrococcaceae</taxon>
        <taxon>Kocuria</taxon>
    </lineage>
</organism>
<dbReference type="GO" id="GO:0005737">
    <property type="term" value="C:cytoplasm"/>
    <property type="evidence" value="ECO:0007669"/>
    <property type="project" value="UniProtKB-SubCell"/>
</dbReference>
<evidence type="ECO:0000256" key="1">
    <source>
        <dbReference type="ARBA" id="ARBA00004496"/>
    </source>
</evidence>
<dbReference type="Proteomes" id="UP000277871">
    <property type="component" value="Unassembled WGS sequence"/>
</dbReference>
<dbReference type="PROSITE" id="PS50995">
    <property type="entry name" value="HTH_MARR_2"/>
    <property type="match status" value="1"/>
</dbReference>
<comment type="subcellular location">
    <subcellularLocation>
        <location evidence="1">Cytoplasm</location>
    </subcellularLocation>
</comment>
<keyword evidence="4" id="KW-0238">DNA-binding</keyword>
<dbReference type="Gene3D" id="1.10.10.10">
    <property type="entry name" value="Winged helix-like DNA-binding domain superfamily/Winged helix DNA-binding domain"/>
    <property type="match status" value="1"/>
</dbReference>
<gene>
    <name evidence="7" type="ORF">EAE32_00980</name>
</gene>
<dbReference type="InterPro" id="IPR039422">
    <property type="entry name" value="MarR/SlyA-like"/>
</dbReference>
<dbReference type="PANTHER" id="PTHR33164">
    <property type="entry name" value="TRANSCRIPTIONAL REGULATOR, MARR FAMILY"/>
    <property type="match status" value="1"/>
</dbReference>
<dbReference type="FunFam" id="1.10.10.10:FF:000163">
    <property type="entry name" value="MarR family transcriptional regulator"/>
    <property type="match status" value="1"/>
</dbReference>
<dbReference type="PANTHER" id="PTHR33164:SF5">
    <property type="entry name" value="ORGANIC HYDROPEROXIDE RESISTANCE TRANSCRIPTIONAL REGULATOR"/>
    <property type="match status" value="1"/>
</dbReference>
<dbReference type="SUPFAM" id="SSF46785">
    <property type="entry name" value="Winged helix' DNA-binding domain"/>
    <property type="match status" value="1"/>
</dbReference>
<dbReference type="SMART" id="SM00347">
    <property type="entry name" value="HTH_MARR"/>
    <property type="match status" value="1"/>
</dbReference>
<evidence type="ECO:0000256" key="5">
    <source>
        <dbReference type="ARBA" id="ARBA00023163"/>
    </source>
</evidence>
<dbReference type="Pfam" id="PF22381">
    <property type="entry name" value="Staph_reg_Sar_Rot"/>
    <property type="match status" value="1"/>
</dbReference>
<keyword evidence="2" id="KW-0963">Cytoplasm</keyword>
<dbReference type="EMBL" id="RDEX01000001">
    <property type="protein sequence ID" value="RLY93854.1"/>
    <property type="molecule type" value="Genomic_DNA"/>
</dbReference>
<dbReference type="InterPro" id="IPR055166">
    <property type="entry name" value="Transc_reg_Sar_Rot_HTH"/>
</dbReference>
<dbReference type="GO" id="GO:0003677">
    <property type="term" value="F:DNA binding"/>
    <property type="evidence" value="ECO:0007669"/>
    <property type="project" value="UniProtKB-KW"/>
</dbReference>
<dbReference type="InterPro" id="IPR036390">
    <property type="entry name" value="WH_DNA-bd_sf"/>
</dbReference>
<dbReference type="InterPro" id="IPR000835">
    <property type="entry name" value="HTH_MarR-typ"/>
</dbReference>
<accession>A0A3L9L6S4</accession>
<name>A0A3L9L6S4_9MICC</name>
<proteinExistence type="predicted"/>
<dbReference type="PRINTS" id="PR00598">
    <property type="entry name" value="HTHMARR"/>
</dbReference>
<dbReference type="InterPro" id="IPR011991">
    <property type="entry name" value="ArsR-like_HTH"/>
</dbReference>
<dbReference type="InterPro" id="IPR036388">
    <property type="entry name" value="WH-like_DNA-bd_sf"/>
</dbReference>
<keyword evidence="5" id="KW-0804">Transcription</keyword>
<evidence type="ECO:0000259" key="6">
    <source>
        <dbReference type="PROSITE" id="PS50995"/>
    </source>
</evidence>
<dbReference type="CDD" id="cd00090">
    <property type="entry name" value="HTH_ARSR"/>
    <property type="match status" value="1"/>
</dbReference>
<keyword evidence="8" id="KW-1185">Reference proteome</keyword>
<evidence type="ECO:0000256" key="3">
    <source>
        <dbReference type="ARBA" id="ARBA00023015"/>
    </source>
</evidence>
<dbReference type="GO" id="GO:0006950">
    <property type="term" value="P:response to stress"/>
    <property type="evidence" value="ECO:0007669"/>
    <property type="project" value="TreeGrafter"/>
</dbReference>
<evidence type="ECO:0000256" key="4">
    <source>
        <dbReference type="ARBA" id="ARBA00023125"/>
    </source>
</evidence>
<evidence type="ECO:0000313" key="7">
    <source>
        <dbReference type="EMBL" id="RLY93854.1"/>
    </source>
</evidence>
<evidence type="ECO:0000313" key="8">
    <source>
        <dbReference type="Proteomes" id="UP000277871"/>
    </source>
</evidence>
<dbReference type="RefSeq" id="WP_121863886.1">
    <property type="nucleotide sequence ID" value="NZ_RDEX01000001.1"/>
</dbReference>